<keyword evidence="3" id="KW-1185">Reference proteome</keyword>
<feature type="domain" description="Primase C-terminal 2" evidence="1">
    <location>
        <begin position="306"/>
        <end position="378"/>
    </location>
</feature>
<sequence>MQHQHIDAPPKDQSRGSSIALGDLLGMKNKPIKELAPDPAKPAHIHQPAELKADLGQIQRFLALAFKHCAFEPGSVAFRAFEHNRANTCVINEWAPFDASLAERAAEAAAKVARRPAEQSAVFAPPIALFRSETRADEANVSCCPVLSVEIDARPDATLRELVAVLGQPTITIHSGGVWTSQDGRQENKIHAHWRLTYPATRPDELRKLKAVRRAAAMLVDADKSAAPLVHPMRWPGSWHTKTTSARMCKIVAEDDFAEIDLDVAAEALQAALVDRGLQTPVTSAASSATGFKTEKAWSETALLDAAKLIPNNDLGWDEWNRIGMIFYDASHGDASGLEAFLSWSEKSAKHDETTAEARWDHYSSSPPNNLSDRTLLYEMRKVDPLYTLPAESSDVDTSDIFDMRPAPGRPDRSGPNLKFVSSRIDAKGIPVREWIVSPRLPCGDVAQCVGEPGVSKSTLMLRDALAIASGREDILRGKDELGKPISPERLHKTGAVLVYNAEDRLDEMERRLAAAQRHFGVEDTQHPIILWSGVDGQKLTIVQRDSDRSILKRAAGADLLEQVIRAHDIVLAVLDTQISLSAGSHENNNDDQDVLLQELAIIAAGARCSIAVVHHTSKQTRQNKGDMGAGRGGFAAVGKVRSAFTLVNVTGADDETGWGVSPADGLIRLDYAKTSHDRKPTAPIVFRRVSVPVGNGSGAKPAAAAALFDENPRQALLASGDFAPVLDIVNVETLAANKKITNVDKAKAEAIARIAAEFMGEHTEMQLPGLWEGMGVRMRETGVIRAEKRASVTGEITAALAGAGCEILLDGQPVLIRASKRSPSKTAPWFIERISLAAGEQS</sequence>
<dbReference type="InterPro" id="IPR014819">
    <property type="entry name" value="PriCT_2"/>
</dbReference>
<proteinExistence type="predicted"/>
<dbReference type="GO" id="GO:0016817">
    <property type="term" value="F:hydrolase activity, acting on acid anhydrides"/>
    <property type="evidence" value="ECO:0007669"/>
    <property type="project" value="InterPro"/>
</dbReference>
<dbReference type="EMBL" id="CP034998">
    <property type="protein sequence ID" value="QAS80191.1"/>
    <property type="molecule type" value="Genomic_DNA"/>
</dbReference>
<evidence type="ECO:0000259" key="1">
    <source>
        <dbReference type="Pfam" id="PF08707"/>
    </source>
</evidence>
<dbReference type="Proteomes" id="UP000220927">
    <property type="component" value="Chromosome"/>
</dbReference>
<gene>
    <name evidence="2" type="ORF">CO657_19875</name>
</gene>
<name>A0AAE5U083_9HYPH</name>
<evidence type="ECO:0000313" key="2">
    <source>
        <dbReference type="EMBL" id="QAS80191.1"/>
    </source>
</evidence>
<reference evidence="2 3" key="1">
    <citation type="submission" date="2019-01" db="EMBL/GenBank/DDBJ databases">
        <title>Genomic insights into the origins and evolution of symbiotic genes in the Phaseolus vulgaris microsymbionts.</title>
        <authorList>
            <person name="Tong W."/>
        </authorList>
    </citation>
    <scope>NUCLEOTIDE SEQUENCE [LARGE SCALE GENOMIC DNA]</scope>
    <source>
        <strain evidence="2 3">FH23</strain>
    </source>
</reference>
<organism evidence="2 3">
    <name type="scientific">Rhizobium acidisoli</name>
    <dbReference type="NCBI Taxonomy" id="1538158"/>
    <lineage>
        <taxon>Bacteria</taxon>
        <taxon>Pseudomonadati</taxon>
        <taxon>Pseudomonadota</taxon>
        <taxon>Alphaproteobacteria</taxon>
        <taxon>Hyphomicrobiales</taxon>
        <taxon>Rhizobiaceae</taxon>
        <taxon>Rhizobium/Agrobacterium group</taxon>
        <taxon>Rhizobium</taxon>
    </lineage>
</organism>
<accession>A0AAE5U083</accession>
<dbReference type="InterPro" id="IPR027417">
    <property type="entry name" value="P-loop_NTPase"/>
</dbReference>
<dbReference type="AlphaFoldDB" id="A0AAE5U083"/>
<dbReference type="Pfam" id="PF08707">
    <property type="entry name" value="PriCT_2"/>
    <property type="match status" value="1"/>
</dbReference>
<dbReference type="SUPFAM" id="SSF52540">
    <property type="entry name" value="P-loop containing nucleoside triphosphate hydrolases"/>
    <property type="match status" value="1"/>
</dbReference>
<evidence type="ECO:0000313" key="3">
    <source>
        <dbReference type="Proteomes" id="UP000220927"/>
    </source>
</evidence>
<dbReference type="KEGG" id="rad:CO657_19875"/>
<protein>
    <recommendedName>
        <fullName evidence="1">Primase C-terminal 2 domain-containing protein</fullName>
    </recommendedName>
</protein>
<dbReference type="Pfam" id="PF13481">
    <property type="entry name" value="AAA_25"/>
    <property type="match status" value="1"/>
</dbReference>
<dbReference type="Gene3D" id="3.40.50.300">
    <property type="entry name" value="P-loop containing nucleotide triphosphate hydrolases"/>
    <property type="match status" value="1"/>
</dbReference>